<organism evidence="1">
    <name type="scientific">Micrurus lemniscatus lemniscatus</name>
    <dbReference type="NCBI Taxonomy" id="129467"/>
    <lineage>
        <taxon>Eukaryota</taxon>
        <taxon>Metazoa</taxon>
        <taxon>Chordata</taxon>
        <taxon>Craniata</taxon>
        <taxon>Vertebrata</taxon>
        <taxon>Euteleostomi</taxon>
        <taxon>Lepidosauria</taxon>
        <taxon>Squamata</taxon>
        <taxon>Bifurcata</taxon>
        <taxon>Unidentata</taxon>
        <taxon>Episquamata</taxon>
        <taxon>Toxicofera</taxon>
        <taxon>Serpentes</taxon>
        <taxon>Colubroidea</taxon>
        <taxon>Elapidae</taxon>
        <taxon>Elapinae</taxon>
        <taxon>Micrurus</taxon>
    </lineage>
</organism>
<accession>A0A2D4IIB8</accession>
<dbReference type="EMBL" id="IACK01101550">
    <property type="protein sequence ID" value="LAA83953.1"/>
    <property type="molecule type" value="Transcribed_RNA"/>
</dbReference>
<reference evidence="1" key="1">
    <citation type="submission" date="2017-07" db="EMBL/GenBank/DDBJ databases">
        <authorList>
            <person name="Mikheyev A."/>
            <person name="Grau M."/>
        </authorList>
    </citation>
    <scope>NUCLEOTIDE SEQUENCE</scope>
    <source>
        <tissue evidence="1">Venom_gland</tissue>
    </source>
</reference>
<reference evidence="1" key="2">
    <citation type="submission" date="2017-11" db="EMBL/GenBank/DDBJ databases">
        <title>Coralsnake Venomics: Analyses of Venom Gland Transcriptomes and Proteomes of Six Brazilian Taxa.</title>
        <authorList>
            <person name="Aird S.D."/>
            <person name="Jorge da Silva N."/>
            <person name="Qiu L."/>
            <person name="Villar-Briones A."/>
            <person name="Aparecida-Saddi V."/>
            <person name="Campos-Telles M.P."/>
            <person name="Grau M."/>
            <person name="Mikheyev A.S."/>
        </authorList>
    </citation>
    <scope>NUCLEOTIDE SEQUENCE</scope>
    <source>
        <tissue evidence="1">Venom_gland</tissue>
    </source>
</reference>
<dbReference type="AlphaFoldDB" id="A0A2D4IIB8"/>
<sequence>MPEVCHHAVPLFSIKNTSTASGKARQLEKAFNAISATLHDIIRIAMKQKQLLRFSSTYPSTFPIMFDKWHMSITMLMTKMFEKCDSELALIIVRISKTLNT</sequence>
<name>A0A2D4IIB8_MICLE</name>
<protein>
    <submittedName>
        <fullName evidence="1">Uncharacterized protein</fullName>
    </submittedName>
</protein>
<evidence type="ECO:0000313" key="1">
    <source>
        <dbReference type="EMBL" id="LAA83953.1"/>
    </source>
</evidence>
<proteinExistence type="predicted"/>